<comment type="caution">
    <text evidence="1">The sequence shown here is derived from an EMBL/GenBank/DDBJ whole genome shotgun (WGS) entry which is preliminary data.</text>
</comment>
<sequence length="156" mass="17513">MLFPGIVLKETKHNPVIILFVFFFLFSATPAGGKRSHVTRLAATGYQVGATAPSWRAVLDKFTGCFSGQFMQRTCLPPDFHWSEPCHLQKFPRSSKQYLPPQHCIGLEVSSAHSTHEMCCRGWSCVCGKLGPLHHGQPRLRQAARHWEAKKISSHT</sequence>
<accession>A0A833YW76</accession>
<evidence type="ECO:0000313" key="1">
    <source>
        <dbReference type="EMBL" id="KAF6081733.1"/>
    </source>
</evidence>
<proteinExistence type="predicted"/>
<dbReference type="AlphaFoldDB" id="A0A833YW76"/>
<dbReference type="Proteomes" id="UP000664940">
    <property type="component" value="Unassembled WGS sequence"/>
</dbReference>
<dbReference type="EMBL" id="JABVXQ010000013">
    <property type="protein sequence ID" value="KAF6081733.1"/>
    <property type="molecule type" value="Genomic_DNA"/>
</dbReference>
<organism evidence="1 2">
    <name type="scientific">Phyllostomus discolor</name>
    <name type="common">pale spear-nosed bat</name>
    <dbReference type="NCBI Taxonomy" id="89673"/>
    <lineage>
        <taxon>Eukaryota</taxon>
        <taxon>Metazoa</taxon>
        <taxon>Chordata</taxon>
        <taxon>Craniata</taxon>
        <taxon>Vertebrata</taxon>
        <taxon>Euteleostomi</taxon>
        <taxon>Mammalia</taxon>
        <taxon>Eutheria</taxon>
        <taxon>Laurasiatheria</taxon>
        <taxon>Chiroptera</taxon>
        <taxon>Yangochiroptera</taxon>
        <taxon>Phyllostomidae</taxon>
        <taxon>Phyllostominae</taxon>
        <taxon>Phyllostomus</taxon>
    </lineage>
</organism>
<name>A0A833YW76_9CHIR</name>
<evidence type="ECO:0000313" key="2">
    <source>
        <dbReference type="Proteomes" id="UP000664940"/>
    </source>
</evidence>
<protein>
    <submittedName>
        <fullName evidence="1">Uncharacterized protein</fullName>
    </submittedName>
</protein>
<gene>
    <name evidence="1" type="ORF">HJG60_008752</name>
</gene>
<reference evidence="1 2" key="1">
    <citation type="journal article" date="2020" name="Nature">
        <title>Six reference-quality genomes reveal evolution of bat adaptations.</title>
        <authorList>
            <person name="Jebb D."/>
            <person name="Huang Z."/>
            <person name="Pippel M."/>
            <person name="Hughes G.M."/>
            <person name="Lavrichenko K."/>
            <person name="Devanna P."/>
            <person name="Winkler S."/>
            <person name="Jermiin L.S."/>
            <person name="Skirmuntt E.C."/>
            <person name="Katzourakis A."/>
            <person name="Burkitt-Gray L."/>
            <person name="Ray D.A."/>
            <person name="Sullivan K.A.M."/>
            <person name="Roscito J.G."/>
            <person name="Kirilenko B.M."/>
            <person name="Davalos L.M."/>
            <person name="Corthals A.P."/>
            <person name="Power M.L."/>
            <person name="Jones G."/>
            <person name="Ransome R.D."/>
            <person name="Dechmann D.K.N."/>
            <person name="Locatelli A.G."/>
            <person name="Puechmaille S.J."/>
            <person name="Fedrigo O."/>
            <person name="Jarvis E.D."/>
            <person name="Hiller M."/>
            <person name="Vernes S.C."/>
            <person name="Myers E.W."/>
            <person name="Teeling E.C."/>
        </authorList>
    </citation>
    <scope>NUCLEOTIDE SEQUENCE [LARGE SCALE GENOMIC DNA]</scope>
    <source>
        <strain evidence="1">Bat1K_MPI-CBG_1</strain>
    </source>
</reference>